<dbReference type="PROSITE" id="PS50943">
    <property type="entry name" value="HTH_CROC1"/>
    <property type="match status" value="1"/>
</dbReference>
<dbReference type="Gene3D" id="3.30.450.180">
    <property type="match status" value="1"/>
</dbReference>
<dbReference type="PANTHER" id="PTHR35010:SF4">
    <property type="entry name" value="BLL5781 PROTEIN"/>
    <property type="match status" value="1"/>
</dbReference>
<feature type="domain" description="HTH cro/C1-type" evidence="1">
    <location>
        <begin position="20"/>
        <end position="74"/>
    </location>
</feature>
<dbReference type="Gene3D" id="1.10.260.40">
    <property type="entry name" value="lambda repressor-like DNA-binding domains"/>
    <property type="match status" value="1"/>
</dbReference>
<accession>A0ABZ0CT66</accession>
<keyword evidence="3" id="KW-1185">Reference proteome</keyword>
<gene>
    <name evidence="2" type="ORF">RXV79_25150</name>
</gene>
<dbReference type="RefSeq" id="WP_316700870.1">
    <property type="nucleotide sequence ID" value="NZ_CP136336.1"/>
</dbReference>
<evidence type="ECO:0000313" key="3">
    <source>
        <dbReference type="Proteomes" id="UP001303946"/>
    </source>
</evidence>
<dbReference type="Pfam" id="PF17765">
    <property type="entry name" value="MLTR_LBD"/>
    <property type="match status" value="1"/>
</dbReference>
<dbReference type="InterPro" id="IPR041413">
    <property type="entry name" value="MLTR_LBD"/>
</dbReference>
<organism evidence="2 3">
    <name type="scientific">Piscinibacter gummiphilus</name>
    <dbReference type="NCBI Taxonomy" id="946333"/>
    <lineage>
        <taxon>Bacteria</taxon>
        <taxon>Pseudomonadati</taxon>
        <taxon>Pseudomonadota</taxon>
        <taxon>Betaproteobacteria</taxon>
        <taxon>Burkholderiales</taxon>
        <taxon>Sphaerotilaceae</taxon>
        <taxon>Piscinibacter</taxon>
    </lineage>
</organism>
<protein>
    <submittedName>
        <fullName evidence="2">Helix-turn-helix transcriptional regulator</fullName>
    </submittedName>
</protein>
<dbReference type="EMBL" id="CP136336">
    <property type="protein sequence ID" value="WOB08176.1"/>
    <property type="molecule type" value="Genomic_DNA"/>
</dbReference>
<evidence type="ECO:0000313" key="2">
    <source>
        <dbReference type="EMBL" id="WOB08176.1"/>
    </source>
</evidence>
<reference evidence="2 3" key="1">
    <citation type="submission" date="2023-10" db="EMBL/GenBank/DDBJ databases">
        <title>Bacteria for the degradation of biodegradable plastic PBAT(Polybutylene adipate terephthalate).</title>
        <authorList>
            <person name="Weon H.-Y."/>
            <person name="Yeon J."/>
        </authorList>
    </citation>
    <scope>NUCLEOTIDE SEQUENCE [LARGE SCALE GENOMIC DNA]</scope>
    <source>
        <strain evidence="2 3">SBD 7-3</strain>
    </source>
</reference>
<name>A0ABZ0CT66_9BURK</name>
<dbReference type="SMART" id="SM00530">
    <property type="entry name" value="HTH_XRE"/>
    <property type="match status" value="1"/>
</dbReference>
<evidence type="ECO:0000259" key="1">
    <source>
        <dbReference type="PROSITE" id="PS50943"/>
    </source>
</evidence>
<proteinExistence type="predicted"/>
<sequence>MHPSPTPRPPAAAPSFGASLKRWRQQRRMTQIDLAVQAEVSVRHLSFVETGRSAPSREMVLRLSECLQVPLRERNQWLLAAGFAPMYRERALADDELAAARQAVQRLLTAHEPFPAMALDRHWNIVAANGAVPVILGQPGRPLPERANIIRGCYHPAGLVSRLVNVRRMRAAHVQRLRQQIEASGDPGLSALLKELLSYPEPAEDPSVTPLTSEHEGVAVPFQIRCDEGVLSFLTATTIFGSAFDITLSELSMEIFLPADPFTAEIVPRLVRGASA</sequence>
<dbReference type="SUPFAM" id="SSF47413">
    <property type="entry name" value="lambda repressor-like DNA-binding domains"/>
    <property type="match status" value="1"/>
</dbReference>
<dbReference type="InterPro" id="IPR001387">
    <property type="entry name" value="Cro/C1-type_HTH"/>
</dbReference>
<dbReference type="PANTHER" id="PTHR35010">
    <property type="entry name" value="BLL4672 PROTEIN-RELATED"/>
    <property type="match status" value="1"/>
</dbReference>
<dbReference type="Pfam" id="PF01381">
    <property type="entry name" value="HTH_3"/>
    <property type="match status" value="1"/>
</dbReference>
<dbReference type="Proteomes" id="UP001303946">
    <property type="component" value="Chromosome"/>
</dbReference>
<dbReference type="CDD" id="cd00093">
    <property type="entry name" value="HTH_XRE"/>
    <property type="match status" value="1"/>
</dbReference>
<dbReference type="InterPro" id="IPR010982">
    <property type="entry name" value="Lambda_DNA-bd_dom_sf"/>
</dbReference>